<organism evidence="1 2">
    <name type="scientific">Trichinella nelsoni</name>
    <dbReference type="NCBI Taxonomy" id="6336"/>
    <lineage>
        <taxon>Eukaryota</taxon>
        <taxon>Metazoa</taxon>
        <taxon>Ecdysozoa</taxon>
        <taxon>Nematoda</taxon>
        <taxon>Enoplea</taxon>
        <taxon>Dorylaimia</taxon>
        <taxon>Trichinellida</taxon>
        <taxon>Trichinellidae</taxon>
        <taxon>Trichinella</taxon>
    </lineage>
</organism>
<evidence type="ECO:0000313" key="1">
    <source>
        <dbReference type="EMBL" id="KRX21724.1"/>
    </source>
</evidence>
<sequence length="87" mass="10232">LEPEAFQNPYSVYPKIIMLGVRGEKKMYTMLANPLFFEYGFVELTRFRSFFFKGKSFTCSRVVRLCHDKKMCTVNYVIDGTYENTTS</sequence>
<dbReference type="AlphaFoldDB" id="A0A0V0S4U0"/>
<dbReference type="EMBL" id="JYDL01000037">
    <property type="protein sequence ID" value="KRX21724.1"/>
    <property type="molecule type" value="Genomic_DNA"/>
</dbReference>
<name>A0A0V0S4U0_9BILA</name>
<keyword evidence="2" id="KW-1185">Reference proteome</keyword>
<proteinExistence type="predicted"/>
<reference evidence="1 2" key="1">
    <citation type="submission" date="2015-01" db="EMBL/GenBank/DDBJ databases">
        <title>Evolution of Trichinella species and genotypes.</title>
        <authorList>
            <person name="Korhonen P.K."/>
            <person name="Edoardo P."/>
            <person name="Giuseppe L.R."/>
            <person name="Gasser R.B."/>
        </authorList>
    </citation>
    <scope>NUCLEOTIDE SEQUENCE [LARGE SCALE GENOMIC DNA]</scope>
    <source>
        <strain evidence="1">ISS37</strain>
    </source>
</reference>
<comment type="caution">
    <text evidence="1">The sequence shown here is derived from an EMBL/GenBank/DDBJ whole genome shotgun (WGS) entry which is preliminary data.</text>
</comment>
<evidence type="ECO:0000313" key="2">
    <source>
        <dbReference type="Proteomes" id="UP000054630"/>
    </source>
</evidence>
<dbReference type="Proteomes" id="UP000054630">
    <property type="component" value="Unassembled WGS sequence"/>
</dbReference>
<feature type="non-terminal residue" evidence="1">
    <location>
        <position position="1"/>
    </location>
</feature>
<gene>
    <name evidence="1" type="ORF">T07_7644</name>
</gene>
<accession>A0A0V0S4U0</accession>
<protein>
    <submittedName>
        <fullName evidence="1">Uncharacterized protein</fullName>
    </submittedName>
</protein>